<dbReference type="EC" id="2.7.11.1" evidence="9"/>
<keyword evidence="10" id="KW-1185">Reference proteome</keyword>
<dbReference type="InterPro" id="IPR011009">
    <property type="entry name" value="Kinase-like_dom_sf"/>
</dbReference>
<dbReference type="InterPro" id="IPR000719">
    <property type="entry name" value="Prot_kinase_dom"/>
</dbReference>
<dbReference type="Gene3D" id="1.10.510.10">
    <property type="entry name" value="Transferase(Phosphotransferase) domain 1"/>
    <property type="match status" value="1"/>
</dbReference>
<dbReference type="Pfam" id="PF00498">
    <property type="entry name" value="FHA"/>
    <property type="match status" value="1"/>
</dbReference>
<feature type="domain" description="Protein kinase" evidence="8">
    <location>
        <begin position="156"/>
        <end position="424"/>
    </location>
</feature>
<dbReference type="PROSITE" id="PS00108">
    <property type="entry name" value="PROTEIN_KINASE_ST"/>
    <property type="match status" value="1"/>
</dbReference>
<gene>
    <name evidence="9" type="primary">prkC_33</name>
    <name evidence="9" type="ORF">OJF2_37620</name>
</gene>
<organism evidence="9 10">
    <name type="scientific">Aquisphaera giovannonii</name>
    <dbReference type="NCBI Taxonomy" id="406548"/>
    <lineage>
        <taxon>Bacteria</taxon>
        <taxon>Pseudomonadati</taxon>
        <taxon>Planctomycetota</taxon>
        <taxon>Planctomycetia</taxon>
        <taxon>Isosphaerales</taxon>
        <taxon>Isosphaeraceae</taxon>
        <taxon>Aquisphaera</taxon>
    </lineage>
</organism>
<dbReference type="CDD" id="cd00060">
    <property type="entry name" value="FHA"/>
    <property type="match status" value="1"/>
</dbReference>
<keyword evidence="1 9" id="KW-0808">Transferase</keyword>
<dbReference type="InterPro" id="IPR008271">
    <property type="entry name" value="Ser/Thr_kinase_AS"/>
</dbReference>
<evidence type="ECO:0000259" key="8">
    <source>
        <dbReference type="PROSITE" id="PS50011"/>
    </source>
</evidence>
<dbReference type="Pfam" id="PF00069">
    <property type="entry name" value="Pkinase"/>
    <property type="match status" value="1"/>
</dbReference>
<dbReference type="SUPFAM" id="SSF49879">
    <property type="entry name" value="SMAD/FHA domain"/>
    <property type="match status" value="1"/>
</dbReference>
<dbReference type="PANTHER" id="PTHR43289">
    <property type="entry name" value="MITOGEN-ACTIVATED PROTEIN KINASE KINASE KINASE 20-RELATED"/>
    <property type="match status" value="1"/>
</dbReference>
<dbReference type="Proteomes" id="UP000324233">
    <property type="component" value="Chromosome"/>
</dbReference>
<sequence length="428" mass="46144">MKVVLDVLTGPHQGTRFEFDRHATFLVGRAAGAHLRLADDRYFSRHHFLMEMNPPRCYLRDLGSTNGTLVNDRRVREAYLGDGDLIEGGMTRIRLTLPDGPPPAAAPPPATDGPPPTTDGPAPAASATGPAPTASKSRPAPAGDARADAVPPVHGYEVVRKLGQGGMGAVYLARQQATGRHYALKFIVPESASSDRAMALFLREVSVLSRLDHPRIVRFHEMGIAQGQFYFAMEYVPTVDHRSILGASPGRDRIRAACLLMCHVLAGVGHAHERGFVHRDIKPSNILVGLEGAKWSVKLADFGLAKSFENAGFSGMTRDGAAVGTLSYMAPEQVIDARRATPSVDVYSIGATLYSLIADRPPHDPRLADELILAILEREPEPLDRLNPAVPRELARIVAQALAIDPADRFATAADLRAALRPFAKPGP</sequence>
<feature type="region of interest" description="Disordered" evidence="6">
    <location>
        <begin position="93"/>
        <end position="149"/>
    </location>
</feature>
<name>A0A5B9W4X5_9BACT</name>
<proteinExistence type="predicted"/>
<feature type="domain" description="FHA" evidence="7">
    <location>
        <begin position="25"/>
        <end position="75"/>
    </location>
</feature>
<evidence type="ECO:0000256" key="6">
    <source>
        <dbReference type="SAM" id="MobiDB-lite"/>
    </source>
</evidence>
<evidence type="ECO:0000313" key="9">
    <source>
        <dbReference type="EMBL" id="QEH35215.1"/>
    </source>
</evidence>
<dbReference type="InterPro" id="IPR017441">
    <property type="entry name" value="Protein_kinase_ATP_BS"/>
</dbReference>
<protein>
    <submittedName>
        <fullName evidence="9">Serine/threonine-protein kinase PrkC</fullName>
        <ecNumber evidence="9">2.7.11.1</ecNumber>
    </submittedName>
</protein>
<dbReference type="SUPFAM" id="SSF56112">
    <property type="entry name" value="Protein kinase-like (PK-like)"/>
    <property type="match status" value="1"/>
</dbReference>
<dbReference type="PROSITE" id="PS50006">
    <property type="entry name" value="FHA_DOMAIN"/>
    <property type="match status" value="1"/>
</dbReference>
<dbReference type="Gene3D" id="2.60.200.20">
    <property type="match status" value="1"/>
</dbReference>
<dbReference type="KEGG" id="agv:OJF2_37620"/>
<dbReference type="GO" id="GO:0004674">
    <property type="term" value="F:protein serine/threonine kinase activity"/>
    <property type="evidence" value="ECO:0007669"/>
    <property type="project" value="UniProtKB-EC"/>
</dbReference>
<dbReference type="CDD" id="cd14014">
    <property type="entry name" value="STKc_PknB_like"/>
    <property type="match status" value="1"/>
</dbReference>
<dbReference type="AlphaFoldDB" id="A0A5B9W4X5"/>
<keyword evidence="3 9" id="KW-0418">Kinase</keyword>
<dbReference type="InterPro" id="IPR000253">
    <property type="entry name" value="FHA_dom"/>
</dbReference>
<feature type="compositionally biased region" description="Low complexity" evidence="6">
    <location>
        <begin position="119"/>
        <end position="149"/>
    </location>
</feature>
<dbReference type="PROSITE" id="PS50011">
    <property type="entry name" value="PROTEIN_KINASE_DOM"/>
    <property type="match status" value="1"/>
</dbReference>
<keyword evidence="2 5" id="KW-0547">Nucleotide-binding</keyword>
<dbReference type="GO" id="GO:0005524">
    <property type="term" value="F:ATP binding"/>
    <property type="evidence" value="ECO:0007669"/>
    <property type="project" value="UniProtKB-UniRule"/>
</dbReference>
<dbReference type="PROSITE" id="PS00107">
    <property type="entry name" value="PROTEIN_KINASE_ATP"/>
    <property type="match status" value="1"/>
</dbReference>
<evidence type="ECO:0000313" key="10">
    <source>
        <dbReference type="Proteomes" id="UP000324233"/>
    </source>
</evidence>
<keyword evidence="4 5" id="KW-0067">ATP-binding</keyword>
<feature type="compositionally biased region" description="Pro residues" evidence="6">
    <location>
        <begin position="99"/>
        <end position="118"/>
    </location>
</feature>
<dbReference type="PANTHER" id="PTHR43289:SF6">
    <property type="entry name" value="SERINE_THREONINE-PROTEIN KINASE NEKL-3"/>
    <property type="match status" value="1"/>
</dbReference>
<evidence type="ECO:0000256" key="3">
    <source>
        <dbReference type="ARBA" id="ARBA00022777"/>
    </source>
</evidence>
<dbReference type="EMBL" id="CP042997">
    <property type="protein sequence ID" value="QEH35215.1"/>
    <property type="molecule type" value="Genomic_DNA"/>
</dbReference>
<evidence type="ECO:0000256" key="5">
    <source>
        <dbReference type="PROSITE-ProRule" id="PRU10141"/>
    </source>
</evidence>
<evidence type="ECO:0000259" key="7">
    <source>
        <dbReference type="PROSITE" id="PS50006"/>
    </source>
</evidence>
<accession>A0A5B9W4X5</accession>
<dbReference type="RefSeq" id="WP_168221898.1">
    <property type="nucleotide sequence ID" value="NZ_CP042997.1"/>
</dbReference>
<evidence type="ECO:0000256" key="2">
    <source>
        <dbReference type="ARBA" id="ARBA00022741"/>
    </source>
</evidence>
<dbReference type="SMART" id="SM00240">
    <property type="entry name" value="FHA"/>
    <property type="match status" value="1"/>
</dbReference>
<dbReference type="Gene3D" id="3.30.200.20">
    <property type="entry name" value="Phosphorylase Kinase, domain 1"/>
    <property type="match status" value="1"/>
</dbReference>
<dbReference type="InterPro" id="IPR008984">
    <property type="entry name" value="SMAD_FHA_dom_sf"/>
</dbReference>
<feature type="binding site" evidence="5">
    <location>
        <position position="185"/>
    </location>
    <ligand>
        <name>ATP</name>
        <dbReference type="ChEBI" id="CHEBI:30616"/>
    </ligand>
</feature>
<reference evidence="9 10" key="1">
    <citation type="submission" date="2019-08" db="EMBL/GenBank/DDBJ databases">
        <title>Deep-cultivation of Planctomycetes and their phenomic and genomic characterization uncovers novel biology.</title>
        <authorList>
            <person name="Wiegand S."/>
            <person name="Jogler M."/>
            <person name="Boedeker C."/>
            <person name="Pinto D."/>
            <person name="Vollmers J."/>
            <person name="Rivas-Marin E."/>
            <person name="Kohn T."/>
            <person name="Peeters S.H."/>
            <person name="Heuer A."/>
            <person name="Rast P."/>
            <person name="Oberbeckmann S."/>
            <person name="Bunk B."/>
            <person name="Jeske O."/>
            <person name="Meyerdierks A."/>
            <person name="Storesund J.E."/>
            <person name="Kallscheuer N."/>
            <person name="Luecker S."/>
            <person name="Lage O.M."/>
            <person name="Pohl T."/>
            <person name="Merkel B.J."/>
            <person name="Hornburger P."/>
            <person name="Mueller R.-W."/>
            <person name="Bruemmer F."/>
            <person name="Labrenz M."/>
            <person name="Spormann A.M."/>
            <person name="Op den Camp H."/>
            <person name="Overmann J."/>
            <person name="Amann R."/>
            <person name="Jetten M.S.M."/>
            <person name="Mascher T."/>
            <person name="Medema M.H."/>
            <person name="Devos D.P."/>
            <person name="Kaster A.-K."/>
            <person name="Ovreas L."/>
            <person name="Rohde M."/>
            <person name="Galperin M.Y."/>
            <person name="Jogler C."/>
        </authorList>
    </citation>
    <scope>NUCLEOTIDE SEQUENCE [LARGE SCALE GENOMIC DNA]</scope>
    <source>
        <strain evidence="9 10">OJF2</strain>
    </source>
</reference>
<dbReference type="SMART" id="SM00220">
    <property type="entry name" value="S_TKc"/>
    <property type="match status" value="1"/>
</dbReference>
<evidence type="ECO:0000256" key="1">
    <source>
        <dbReference type="ARBA" id="ARBA00022679"/>
    </source>
</evidence>
<evidence type="ECO:0000256" key="4">
    <source>
        <dbReference type="ARBA" id="ARBA00022840"/>
    </source>
</evidence>